<dbReference type="Proteomes" id="UP000789595">
    <property type="component" value="Unassembled WGS sequence"/>
</dbReference>
<evidence type="ECO:0000256" key="4">
    <source>
        <dbReference type="ARBA" id="ARBA00023186"/>
    </source>
</evidence>
<dbReference type="GO" id="GO:0005783">
    <property type="term" value="C:endoplasmic reticulum"/>
    <property type="evidence" value="ECO:0007669"/>
    <property type="project" value="TreeGrafter"/>
</dbReference>
<feature type="domain" description="J" evidence="8">
    <location>
        <begin position="62"/>
        <end position="125"/>
    </location>
</feature>
<feature type="compositionally biased region" description="Low complexity" evidence="6">
    <location>
        <begin position="415"/>
        <end position="427"/>
    </location>
</feature>
<name>A0A8J2S7Z0_9STRA</name>
<dbReference type="SMART" id="SM00271">
    <property type="entry name" value="DnaJ"/>
    <property type="match status" value="1"/>
</dbReference>
<feature type="domain" description="RanBP2-type" evidence="9">
    <location>
        <begin position="292"/>
        <end position="321"/>
    </location>
</feature>
<gene>
    <name evidence="11" type="ORF">PECAL_1P13680</name>
</gene>
<keyword evidence="2 5" id="KW-0863">Zinc-finger</keyword>
<dbReference type="GO" id="GO:0051787">
    <property type="term" value="F:misfolded protein binding"/>
    <property type="evidence" value="ECO:0007669"/>
    <property type="project" value="TreeGrafter"/>
</dbReference>
<evidence type="ECO:0000256" key="1">
    <source>
        <dbReference type="ARBA" id="ARBA00022723"/>
    </source>
</evidence>
<feature type="compositionally biased region" description="Pro residues" evidence="6">
    <location>
        <begin position="428"/>
        <end position="440"/>
    </location>
</feature>
<dbReference type="PROSITE" id="PS50199">
    <property type="entry name" value="ZF_RANBP2_2"/>
    <property type="match status" value="1"/>
</dbReference>
<dbReference type="SUPFAM" id="SSF49265">
    <property type="entry name" value="Fibronectin type III"/>
    <property type="match status" value="1"/>
</dbReference>
<evidence type="ECO:0000259" key="7">
    <source>
        <dbReference type="PROSITE" id="PS50020"/>
    </source>
</evidence>
<evidence type="ECO:0000256" key="2">
    <source>
        <dbReference type="ARBA" id="ARBA00022771"/>
    </source>
</evidence>
<dbReference type="InterPro" id="IPR018253">
    <property type="entry name" value="DnaJ_domain_CS"/>
</dbReference>
<dbReference type="PROSITE" id="PS01159">
    <property type="entry name" value="WW_DOMAIN_1"/>
    <property type="match status" value="1"/>
</dbReference>
<evidence type="ECO:0000313" key="11">
    <source>
        <dbReference type="EMBL" id="CAH0364971.1"/>
    </source>
</evidence>
<dbReference type="CDD" id="cd06257">
    <property type="entry name" value="DnaJ"/>
    <property type="match status" value="1"/>
</dbReference>
<dbReference type="EMBL" id="CAKKNE010000001">
    <property type="protein sequence ID" value="CAH0364971.1"/>
    <property type="molecule type" value="Genomic_DNA"/>
</dbReference>
<feature type="compositionally biased region" description="Pro residues" evidence="6">
    <location>
        <begin position="346"/>
        <end position="379"/>
    </location>
</feature>
<dbReference type="PROSITE" id="PS01358">
    <property type="entry name" value="ZF_RANBP2_1"/>
    <property type="match status" value="1"/>
</dbReference>
<dbReference type="PROSITE" id="PS00636">
    <property type="entry name" value="DNAJ_1"/>
    <property type="match status" value="1"/>
</dbReference>
<comment type="caution">
    <text evidence="11">The sequence shown here is derived from an EMBL/GenBank/DDBJ whole genome shotgun (WGS) entry which is preliminary data.</text>
</comment>
<dbReference type="InterPro" id="IPR001202">
    <property type="entry name" value="WW_dom"/>
</dbReference>
<dbReference type="InterPro" id="IPR001623">
    <property type="entry name" value="DnaJ_domain"/>
</dbReference>
<dbReference type="Gene3D" id="1.10.287.110">
    <property type="entry name" value="DnaJ domain"/>
    <property type="match status" value="1"/>
</dbReference>
<dbReference type="SUPFAM" id="SSF46565">
    <property type="entry name" value="Chaperone J-domain"/>
    <property type="match status" value="1"/>
</dbReference>
<dbReference type="CDD" id="cd00063">
    <property type="entry name" value="FN3"/>
    <property type="match status" value="1"/>
</dbReference>
<dbReference type="SMART" id="SM00060">
    <property type="entry name" value="FN3"/>
    <property type="match status" value="1"/>
</dbReference>
<dbReference type="GO" id="GO:0036503">
    <property type="term" value="P:ERAD pathway"/>
    <property type="evidence" value="ECO:0007669"/>
    <property type="project" value="TreeGrafter"/>
</dbReference>
<keyword evidence="1" id="KW-0479">Metal-binding</keyword>
<protein>
    <submittedName>
        <fullName evidence="11">Uncharacterized protein</fullName>
    </submittedName>
</protein>
<dbReference type="GO" id="GO:0051087">
    <property type="term" value="F:protein-folding chaperone binding"/>
    <property type="evidence" value="ECO:0007669"/>
    <property type="project" value="TreeGrafter"/>
</dbReference>
<dbReference type="Pfam" id="PF00226">
    <property type="entry name" value="DnaJ"/>
    <property type="match status" value="1"/>
</dbReference>
<dbReference type="PANTHER" id="PTHR44360">
    <property type="entry name" value="DNAJ HOMOLOG SUBFAMILY B MEMBER 9"/>
    <property type="match status" value="1"/>
</dbReference>
<feature type="domain" description="WW" evidence="7">
    <location>
        <begin position="484"/>
        <end position="516"/>
    </location>
</feature>
<keyword evidence="12" id="KW-1185">Reference proteome</keyword>
<proteinExistence type="predicted"/>
<dbReference type="PANTHER" id="PTHR44360:SF1">
    <property type="entry name" value="DNAJ HOMOLOG SUBFAMILY B MEMBER 9"/>
    <property type="match status" value="1"/>
</dbReference>
<dbReference type="InterPro" id="IPR003961">
    <property type="entry name" value="FN3_dom"/>
</dbReference>
<accession>A0A8J2S7Z0</accession>
<feature type="compositionally biased region" description="Basic residues" evidence="6">
    <location>
        <begin position="153"/>
        <end position="164"/>
    </location>
</feature>
<evidence type="ECO:0000259" key="10">
    <source>
        <dbReference type="PROSITE" id="PS50853"/>
    </source>
</evidence>
<organism evidence="11 12">
    <name type="scientific">Pelagomonas calceolata</name>
    <dbReference type="NCBI Taxonomy" id="35677"/>
    <lineage>
        <taxon>Eukaryota</taxon>
        <taxon>Sar</taxon>
        <taxon>Stramenopiles</taxon>
        <taxon>Ochrophyta</taxon>
        <taxon>Pelagophyceae</taxon>
        <taxon>Pelagomonadales</taxon>
        <taxon>Pelagomonadaceae</taxon>
        <taxon>Pelagomonas</taxon>
    </lineage>
</organism>
<feature type="compositionally biased region" description="Low complexity" evidence="6">
    <location>
        <begin position="380"/>
        <end position="392"/>
    </location>
</feature>
<evidence type="ECO:0000256" key="5">
    <source>
        <dbReference type="PROSITE-ProRule" id="PRU00322"/>
    </source>
</evidence>
<evidence type="ECO:0000313" key="12">
    <source>
        <dbReference type="Proteomes" id="UP000789595"/>
    </source>
</evidence>
<evidence type="ECO:0000259" key="9">
    <source>
        <dbReference type="PROSITE" id="PS50199"/>
    </source>
</evidence>
<keyword evidence="3" id="KW-0862">Zinc</keyword>
<evidence type="ECO:0000256" key="6">
    <source>
        <dbReference type="SAM" id="MobiDB-lite"/>
    </source>
</evidence>
<reference evidence="11" key="1">
    <citation type="submission" date="2021-11" db="EMBL/GenBank/DDBJ databases">
        <authorList>
            <consortium name="Genoscope - CEA"/>
            <person name="William W."/>
        </authorList>
    </citation>
    <scope>NUCLEOTIDE SEQUENCE</scope>
</reference>
<evidence type="ECO:0000259" key="8">
    <source>
        <dbReference type="PROSITE" id="PS50076"/>
    </source>
</evidence>
<feature type="domain" description="Fibronectin type-III" evidence="10">
    <location>
        <begin position="171"/>
        <end position="262"/>
    </location>
</feature>
<dbReference type="PROSITE" id="PS50076">
    <property type="entry name" value="DNAJ_2"/>
    <property type="match status" value="1"/>
</dbReference>
<dbReference type="InterPro" id="IPR036116">
    <property type="entry name" value="FN3_sf"/>
</dbReference>
<dbReference type="Gene3D" id="2.60.40.10">
    <property type="entry name" value="Immunoglobulins"/>
    <property type="match status" value="1"/>
</dbReference>
<dbReference type="PROSITE" id="PS50853">
    <property type="entry name" value="FN3"/>
    <property type="match status" value="1"/>
</dbReference>
<dbReference type="PRINTS" id="PR01217">
    <property type="entry name" value="PRICHEXTENSN"/>
</dbReference>
<evidence type="ECO:0000256" key="3">
    <source>
        <dbReference type="ARBA" id="ARBA00022833"/>
    </source>
</evidence>
<feature type="region of interest" description="Disordered" evidence="6">
    <location>
        <begin position="342"/>
        <end position="448"/>
    </location>
</feature>
<dbReference type="OrthoDB" id="550424at2759"/>
<dbReference type="AlphaFoldDB" id="A0A8J2S7Z0"/>
<dbReference type="InterPro" id="IPR051948">
    <property type="entry name" value="Hsp70_co-chaperone_J-domain"/>
</dbReference>
<dbReference type="InterPro" id="IPR036869">
    <property type="entry name" value="J_dom_sf"/>
</dbReference>
<feature type="region of interest" description="Disordered" evidence="6">
    <location>
        <begin position="120"/>
        <end position="164"/>
    </location>
</feature>
<dbReference type="InterPro" id="IPR013783">
    <property type="entry name" value="Ig-like_fold"/>
</dbReference>
<sequence>MDAKLGATLRATKCSAETYKKAIAHKKGRSYHEAIALILKNRTLSGEDCGPLLEQCFSKLSDHYAALCCAPTSSAADLRKSYKRLCLRYHPDKSNGTTTTLFQVLVRAWEVLSDAEKRKKYDMTRKPTTGLGPKPPPKRTKRKAPCPPSVTKKTAKRPAAKTMRRPTMLRRPTGLRVTARAPHSLTVVWAQVGGAAGYEVMFRRAGRPWPEKGARVTCAAARKKNLAPAQAYEARVRAVDKAGQPASTFSCSCAAATMAAPPTKPSAAARRAAAARAAAAARKAAAPPPPPSTEAWTCRVCARGNGEDAARCRVCAAPRAYENDRLFGSAAYEKCRAEKRAAQFARPPPAPTPPAPRPVPAAPRPAPPAPRPAPPPVPGAAPRTATPRRSPVNKPPRSPYAQPARPAAARRRPAARAGVGRVVRPAAPAAPRPPPPPPKPDLSATQKFLAEKSKTPGWYEVAAAGADARTYYAPATGASSQAPPPNAPQWYRMTDAGHPYFWHAPTGATTWNEPGGSVWRECAAPELGGRQVFVWDGVAVQGG</sequence>
<keyword evidence="4" id="KW-0143">Chaperone</keyword>
<dbReference type="PROSITE" id="PS50020">
    <property type="entry name" value="WW_DOMAIN_2"/>
    <property type="match status" value="1"/>
</dbReference>
<dbReference type="GO" id="GO:0008270">
    <property type="term" value="F:zinc ion binding"/>
    <property type="evidence" value="ECO:0007669"/>
    <property type="project" value="UniProtKB-KW"/>
</dbReference>
<dbReference type="InterPro" id="IPR001876">
    <property type="entry name" value="Znf_RanBP2"/>
</dbReference>